<dbReference type="EMBL" id="GBXM01020983">
    <property type="protein sequence ID" value="JAH87594.1"/>
    <property type="molecule type" value="Transcribed_RNA"/>
</dbReference>
<proteinExistence type="predicted"/>
<name>A0A0E9WB16_ANGAN</name>
<dbReference type="AlphaFoldDB" id="A0A0E9WB16"/>
<reference evidence="1" key="1">
    <citation type="submission" date="2014-11" db="EMBL/GenBank/DDBJ databases">
        <authorList>
            <person name="Amaro Gonzalez C."/>
        </authorList>
    </citation>
    <scope>NUCLEOTIDE SEQUENCE</scope>
</reference>
<evidence type="ECO:0000313" key="1">
    <source>
        <dbReference type="EMBL" id="JAH87594.1"/>
    </source>
</evidence>
<accession>A0A0E9WB16</accession>
<sequence>MLKRNTKSKQFACCWFVLDMRSTFSYCW</sequence>
<organism evidence="1">
    <name type="scientific">Anguilla anguilla</name>
    <name type="common">European freshwater eel</name>
    <name type="synonym">Muraena anguilla</name>
    <dbReference type="NCBI Taxonomy" id="7936"/>
    <lineage>
        <taxon>Eukaryota</taxon>
        <taxon>Metazoa</taxon>
        <taxon>Chordata</taxon>
        <taxon>Craniata</taxon>
        <taxon>Vertebrata</taxon>
        <taxon>Euteleostomi</taxon>
        <taxon>Actinopterygii</taxon>
        <taxon>Neopterygii</taxon>
        <taxon>Teleostei</taxon>
        <taxon>Anguilliformes</taxon>
        <taxon>Anguillidae</taxon>
        <taxon>Anguilla</taxon>
    </lineage>
</organism>
<reference evidence="1" key="2">
    <citation type="journal article" date="2015" name="Fish Shellfish Immunol.">
        <title>Early steps in the European eel (Anguilla anguilla)-Vibrio vulnificus interaction in the gills: Role of the RtxA13 toxin.</title>
        <authorList>
            <person name="Callol A."/>
            <person name="Pajuelo D."/>
            <person name="Ebbesson L."/>
            <person name="Teles M."/>
            <person name="MacKenzie S."/>
            <person name="Amaro C."/>
        </authorList>
    </citation>
    <scope>NUCLEOTIDE SEQUENCE</scope>
</reference>
<protein>
    <submittedName>
        <fullName evidence="1">Uncharacterized protein</fullName>
    </submittedName>
</protein>